<dbReference type="GO" id="GO:0005886">
    <property type="term" value="C:plasma membrane"/>
    <property type="evidence" value="ECO:0007669"/>
    <property type="project" value="TreeGrafter"/>
</dbReference>
<dbReference type="InterPro" id="IPR003474">
    <property type="entry name" value="Glcn_transporter"/>
</dbReference>
<dbReference type="OrthoDB" id="86125at2"/>
<reference evidence="2 4" key="1">
    <citation type="submission" date="2017-11" db="EMBL/GenBank/DDBJ databases">
        <title>Comparitive Functional Genomics of Dry Heat Resistant strains isolated from the Viking Spacecraft.</title>
        <authorList>
            <person name="Seuylemezian A."/>
            <person name="Cooper K."/>
            <person name="Vaishampayan P."/>
        </authorList>
    </citation>
    <scope>NUCLEOTIDE SEQUENCE [LARGE SCALE GENOMIC DNA]</scope>
    <source>
        <strain evidence="2 4">M4.6</strain>
    </source>
</reference>
<dbReference type="AlphaFoldDB" id="A0A2N5GPC1"/>
<dbReference type="EMBL" id="PGVA01000013">
    <property type="protein sequence ID" value="PLR84415.1"/>
    <property type="molecule type" value="Genomic_DNA"/>
</dbReference>
<name>A0A2N5GPC1_9BACI</name>
<feature type="transmembrane region" description="Helical" evidence="1">
    <location>
        <begin position="60"/>
        <end position="84"/>
    </location>
</feature>
<feature type="transmembrane region" description="Helical" evidence="1">
    <location>
        <begin position="414"/>
        <end position="437"/>
    </location>
</feature>
<dbReference type="GO" id="GO:0015128">
    <property type="term" value="F:gluconate transmembrane transporter activity"/>
    <property type="evidence" value="ECO:0007669"/>
    <property type="project" value="InterPro"/>
</dbReference>
<evidence type="ECO:0000313" key="4">
    <source>
        <dbReference type="Proteomes" id="UP000234951"/>
    </source>
</evidence>
<dbReference type="EMBL" id="PGVD01000008">
    <property type="protein sequence ID" value="PLS00583.1"/>
    <property type="molecule type" value="Genomic_DNA"/>
</dbReference>
<gene>
    <name evidence="2" type="ORF">CU635_06590</name>
    <name evidence="3" type="ORF">CVD25_02205</name>
</gene>
<dbReference type="PANTHER" id="PTHR30354:SF7">
    <property type="entry name" value="BLL7963 PROTEIN"/>
    <property type="match status" value="1"/>
</dbReference>
<evidence type="ECO:0000313" key="5">
    <source>
        <dbReference type="Proteomes" id="UP000235114"/>
    </source>
</evidence>
<evidence type="ECO:0000313" key="3">
    <source>
        <dbReference type="EMBL" id="PLS00583.1"/>
    </source>
</evidence>
<feature type="transmembrane region" description="Helical" evidence="1">
    <location>
        <begin position="284"/>
        <end position="308"/>
    </location>
</feature>
<dbReference type="RefSeq" id="WP_101576381.1">
    <property type="nucleotide sequence ID" value="NZ_PGVA01000013.1"/>
</dbReference>
<accession>A0A2N5GPC1</accession>
<dbReference type="Pfam" id="PF02447">
    <property type="entry name" value="GntP_permease"/>
    <property type="match status" value="1"/>
</dbReference>
<evidence type="ECO:0000313" key="2">
    <source>
        <dbReference type="EMBL" id="PLR84415.1"/>
    </source>
</evidence>
<organism evidence="2 4">
    <name type="scientific">Bacillus canaveralius</name>
    <dbReference type="NCBI Taxonomy" id="1403243"/>
    <lineage>
        <taxon>Bacteria</taxon>
        <taxon>Bacillati</taxon>
        <taxon>Bacillota</taxon>
        <taxon>Bacilli</taxon>
        <taxon>Bacillales</taxon>
        <taxon>Bacillaceae</taxon>
        <taxon>Bacillus</taxon>
    </lineage>
</organism>
<evidence type="ECO:0000256" key="1">
    <source>
        <dbReference type="SAM" id="Phobius"/>
    </source>
</evidence>
<sequence length="439" mass="46094">MLSMIGLIGGLALLIWLTMRGMNLLVVGPLSALFVAVLSGMPLFPQLVEEGAANFVSNYMAGFSGFVTSWYLMFLLGAIFGKVMEDSGAADSVSRYIVDKLGMKYAVIAVVAACAILTYGGVSLFVVAFSVYPMALSLFKQADLPRRFIPGALAFGSVTFTMTSAGSPEIQNWIPIEFLGTSPYAGWEVSLIVAIFMIIFGYWWLKRMITKAVQKGEKFVSREGDPLAVDRDLPNPIMGLIPLLVVLVISFFFHESLQQSALIIALLGGVIATYLLNRKYFNNFWAAVSEGTLGALIAIGNTAAVVGFGGVAKAVPAFETAVNAMTSIPGSPLIGGAVAVSVIAGMTGSASGGQAIALPIIAPHYMDLGVNPEALHRVAAISSGALDSLPHNGYVVTTIRAVCGESHQDAYNAVGALTVIVPAIGVILAIILFSLGLGI</sequence>
<keyword evidence="1" id="KW-0472">Membrane</keyword>
<keyword evidence="1" id="KW-0812">Transmembrane</keyword>
<reference evidence="3 5" key="2">
    <citation type="submission" date="2017-12" db="EMBL/GenBank/DDBJ databases">
        <title>Comparative Functional Genomics of Dry Heat Resistant strains isolated from the Viking Spacecraft.</title>
        <authorList>
            <person name="Seuylemezian A."/>
            <person name="Cooper K."/>
            <person name="Vaishampayan P."/>
        </authorList>
    </citation>
    <scope>NUCLEOTIDE SEQUENCE [LARGE SCALE GENOMIC DNA]</scope>
    <source>
        <strain evidence="3 5">ATCC 29669</strain>
    </source>
</reference>
<protein>
    <submittedName>
        <fullName evidence="2">Citrate transporter</fullName>
    </submittedName>
</protein>
<feature type="transmembrane region" description="Helical" evidence="1">
    <location>
        <begin position="237"/>
        <end position="254"/>
    </location>
</feature>
<keyword evidence="5" id="KW-1185">Reference proteome</keyword>
<feature type="transmembrane region" description="Helical" evidence="1">
    <location>
        <begin position="105"/>
        <end position="132"/>
    </location>
</feature>
<feature type="transmembrane region" description="Helical" evidence="1">
    <location>
        <begin position="184"/>
        <end position="205"/>
    </location>
</feature>
<dbReference type="Proteomes" id="UP000235114">
    <property type="component" value="Unassembled WGS sequence"/>
</dbReference>
<dbReference type="Proteomes" id="UP000234951">
    <property type="component" value="Unassembled WGS sequence"/>
</dbReference>
<keyword evidence="1" id="KW-1133">Transmembrane helix</keyword>
<feature type="transmembrane region" description="Helical" evidence="1">
    <location>
        <begin position="260"/>
        <end position="277"/>
    </location>
</feature>
<comment type="caution">
    <text evidence="2">The sequence shown here is derived from an EMBL/GenBank/DDBJ whole genome shotgun (WGS) entry which is preliminary data.</text>
</comment>
<dbReference type="PANTHER" id="PTHR30354">
    <property type="entry name" value="GNT FAMILY GLUCONATE TRANSPORTER"/>
    <property type="match status" value="1"/>
</dbReference>
<proteinExistence type="predicted"/>